<evidence type="ECO:0000313" key="2">
    <source>
        <dbReference type="EMBL" id="MFD2791351.1"/>
    </source>
</evidence>
<comment type="caution">
    <text evidence="2">The sequence shown here is derived from an EMBL/GenBank/DDBJ whole genome shotgun (WGS) entry which is preliminary data.</text>
</comment>
<sequence>MSEKEKNFIELKIDRDFGDIISLYFDFFKTNIRKFTNIFLSYNGIFLIGLLIVSYLMVSGVLALISNEQNLLDSNLAATDQKYISYFIFGGILFFLIFVTVAILNYSLSTAYMIQYEEKEGQHFEKIEVWDTVKGNLSKIIVFMLIMMLAFFGFMILAVILAFIPLVGMIAQYVIQYFFMAWVGVSFFVMLKENQRFMEALTEGWNLVYNNFWRAVGVNFILGFLIGLLFLIVLMIPGILLGIYTFHVVQNNVDLTATIVPTIVYTLGTSMLLILMVYSQCLSQFVNGILYYSLHEKTYNLHTRNKIDQIGSPDL</sequence>
<dbReference type="RefSeq" id="WP_251808439.1">
    <property type="nucleotide sequence ID" value="NZ_CP166679.1"/>
</dbReference>
<feature type="transmembrane region" description="Helical" evidence="1">
    <location>
        <begin position="140"/>
        <end position="164"/>
    </location>
</feature>
<feature type="transmembrane region" description="Helical" evidence="1">
    <location>
        <begin position="170"/>
        <end position="191"/>
    </location>
</feature>
<dbReference type="EMBL" id="JBHUOK010000033">
    <property type="protein sequence ID" value="MFD2791351.1"/>
    <property type="molecule type" value="Genomic_DNA"/>
</dbReference>
<feature type="transmembrane region" description="Helical" evidence="1">
    <location>
        <begin position="39"/>
        <end position="63"/>
    </location>
</feature>
<organism evidence="2 3">
    <name type="scientific">Arenibacter antarcticus</name>
    <dbReference type="NCBI Taxonomy" id="2040469"/>
    <lineage>
        <taxon>Bacteria</taxon>
        <taxon>Pseudomonadati</taxon>
        <taxon>Bacteroidota</taxon>
        <taxon>Flavobacteriia</taxon>
        <taxon>Flavobacteriales</taxon>
        <taxon>Flavobacteriaceae</taxon>
        <taxon>Arenibacter</taxon>
    </lineage>
</organism>
<protein>
    <recommendedName>
        <fullName evidence="4">Membrane domain of glycerophosphoryl diester phosphodiesterase</fullName>
    </recommendedName>
</protein>
<proteinExistence type="predicted"/>
<evidence type="ECO:0008006" key="4">
    <source>
        <dbReference type="Google" id="ProtNLM"/>
    </source>
</evidence>
<dbReference type="Proteomes" id="UP001597532">
    <property type="component" value="Unassembled WGS sequence"/>
</dbReference>
<keyword evidence="1" id="KW-0812">Transmembrane</keyword>
<accession>A0ABW5VN16</accession>
<evidence type="ECO:0000256" key="1">
    <source>
        <dbReference type="SAM" id="Phobius"/>
    </source>
</evidence>
<feature type="transmembrane region" description="Helical" evidence="1">
    <location>
        <begin position="255"/>
        <end position="278"/>
    </location>
</feature>
<feature type="transmembrane region" description="Helical" evidence="1">
    <location>
        <begin position="212"/>
        <end position="243"/>
    </location>
</feature>
<keyword evidence="3" id="KW-1185">Reference proteome</keyword>
<keyword evidence="1" id="KW-0472">Membrane</keyword>
<gene>
    <name evidence="2" type="ORF">ACFS1K_16385</name>
</gene>
<keyword evidence="1" id="KW-1133">Transmembrane helix</keyword>
<name>A0ABW5VN16_9FLAO</name>
<reference evidence="3" key="1">
    <citation type="journal article" date="2019" name="Int. J. Syst. Evol. Microbiol.">
        <title>The Global Catalogue of Microorganisms (GCM) 10K type strain sequencing project: providing services to taxonomists for standard genome sequencing and annotation.</title>
        <authorList>
            <consortium name="The Broad Institute Genomics Platform"/>
            <consortium name="The Broad Institute Genome Sequencing Center for Infectious Disease"/>
            <person name="Wu L."/>
            <person name="Ma J."/>
        </authorList>
    </citation>
    <scope>NUCLEOTIDE SEQUENCE [LARGE SCALE GENOMIC DNA]</scope>
    <source>
        <strain evidence="3">KCTC 52924</strain>
    </source>
</reference>
<evidence type="ECO:0000313" key="3">
    <source>
        <dbReference type="Proteomes" id="UP001597532"/>
    </source>
</evidence>
<feature type="transmembrane region" description="Helical" evidence="1">
    <location>
        <begin position="83"/>
        <end position="106"/>
    </location>
</feature>